<evidence type="ECO:0000259" key="1">
    <source>
        <dbReference type="Pfam" id="PF10881"/>
    </source>
</evidence>
<name>A0A239IRD6_9SPHN</name>
<evidence type="ECO:0000313" key="2">
    <source>
        <dbReference type="EMBL" id="SNS95788.1"/>
    </source>
</evidence>
<feature type="domain" description="DUF2726" evidence="1">
    <location>
        <begin position="2"/>
        <end position="88"/>
    </location>
</feature>
<dbReference type="AlphaFoldDB" id="A0A239IRD6"/>
<gene>
    <name evidence="2" type="ORF">SAMN06295912_12633</name>
</gene>
<dbReference type="Proteomes" id="UP000198281">
    <property type="component" value="Unassembled WGS sequence"/>
</dbReference>
<organism evidence="2 3">
    <name type="scientific">Edaphosphingomonas laterariae</name>
    <dbReference type="NCBI Taxonomy" id="861865"/>
    <lineage>
        <taxon>Bacteria</taxon>
        <taxon>Pseudomonadati</taxon>
        <taxon>Pseudomonadota</taxon>
        <taxon>Alphaproteobacteria</taxon>
        <taxon>Sphingomonadales</taxon>
        <taxon>Rhizorhabdaceae</taxon>
        <taxon>Edaphosphingomonas</taxon>
    </lineage>
</organism>
<proteinExistence type="predicted"/>
<dbReference type="Pfam" id="PF10881">
    <property type="entry name" value="DUF2726"/>
    <property type="match status" value="1"/>
</dbReference>
<dbReference type="InterPro" id="IPR024402">
    <property type="entry name" value="DUF2726"/>
</dbReference>
<protein>
    <recommendedName>
        <fullName evidence="1">DUF2726 domain-containing protein</fullName>
    </recommendedName>
</protein>
<keyword evidence="3" id="KW-1185">Reference proteome</keyword>
<sequence>MYEEIIGTVGHYRAEIYRKVRVADVVDISALPTRATGTYALQAHFDICVCDEDQIPEFVIEFDGGGHDPQHDEKKDAIAVAASLAMFRIDETLLNRDQRGMTFLQYLVHTWFLGREFRRMRETGEMPADEPFVMSGFLKPDAKNIFDSEFDFRMPAIGKLSRIMKRAGHWTGPLDHLGMSSLIMGRDDSSFIAFAAVRLGASVACGRARINVGTPCLGGLEELPFGWSALSDFCEGLVVEDLCDSVEMTLAGGGHVALRHDDVLGEIRELQNNGYHLLRGMSGPESPSLELAKRP</sequence>
<reference evidence="3" key="1">
    <citation type="submission" date="2017-06" db="EMBL/GenBank/DDBJ databases">
        <authorList>
            <person name="Varghese N."/>
            <person name="Submissions S."/>
        </authorList>
    </citation>
    <scope>NUCLEOTIDE SEQUENCE [LARGE SCALE GENOMIC DNA]</scope>
    <source>
        <strain evidence="3">LNB2</strain>
    </source>
</reference>
<evidence type="ECO:0000313" key="3">
    <source>
        <dbReference type="Proteomes" id="UP000198281"/>
    </source>
</evidence>
<accession>A0A239IRD6</accession>
<dbReference type="EMBL" id="FZOS01000026">
    <property type="protein sequence ID" value="SNS95788.1"/>
    <property type="molecule type" value="Genomic_DNA"/>
</dbReference>